<evidence type="ECO:0000259" key="6">
    <source>
        <dbReference type="Pfam" id="PF12698"/>
    </source>
</evidence>
<evidence type="ECO:0000256" key="3">
    <source>
        <dbReference type="ARBA" id="ARBA00022989"/>
    </source>
</evidence>
<evidence type="ECO:0000256" key="2">
    <source>
        <dbReference type="ARBA" id="ARBA00022692"/>
    </source>
</evidence>
<comment type="caution">
    <text evidence="7">The sequence shown here is derived from an EMBL/GenBank/DDBJ whole genome shotgun (WGS) entry which is preliminary data.</text>
</comment>
<dbReference type="EMBL" id="JAHZIK010001083">
    <property type="protein sequence ID" value="MBW7458139.1"/>
    <property type="molecule type" value="Genomic_DNA"/>
</dbReference>
<dbReference type="InterPro" id="IPR013525">
    <property type="entry name" value="ABC2_TM"/>
</dbReference>
<dbReference type="PANTHER" id="PTHR43077">
    <property type="entry name" value="TRANSPORT PERMEASE YVFS-RELATED"/>
    <property type="match status" value="1"/>
</dbReference>
<dbReference type="Pfam" id="PF12698">
    <property type="entry name" value="ABC2_membrane_3"/>
    <property type="match status" value="1"/>
</dbReference>
<keyword evidence="2 5" id="KW-0812">Transmembrane</keyword>
<keyword evidence="3 5" id="KW-1133">Transmembrane helix</keyword>
<sequence length="214" mass="23866">MKSNLAWFISEWKSVLRSPMLCVSLIGVMFIPVLYSGMYLWAFWDPYAHIEKIPVAVVNEDHPVDYEGKTYAIGNDLTDELKKDHAFDWAFISREQAEQGLRSNDYYFSIMIPEDFSKRATTLTANQPTPLELTVVSNEGLNYSVFKIGQSGVEKIRLELSNQLSENYAATIFQQLEQLKNGLQQASGGAADLGDGLKQLSAGTSQLLGSVKGQ</sequence>
<proteinExistence type="predicted"/>
<evidence type="ECO:0000256" key="1">
    <source>
        <dbReference type="ARBA" id="ARBA00004141"/>
    </source>
</evidence>
<keyword evidence="4 5" id="KW-0472">Membrane</keyword>
<accession>A0ABS7CB62</accession>
<dbReference type="Proteomes" id="UP001519887">
    <property type="component" value="Unassembled WGS sequence"/>
</dbReference>
<gene>
    <name evidence="7" type="ORF">K0U00_29270</name>
</gene>
<dbReference type="NCBIfam" id="TIGR03057">
    <property type="entry name" value="xxxLxxG_by_4"/>
    <property type="match status" value="1"/>
</dbReference>
<evidence type="ECO:0000313" key="7">
    <source>
        <dbReference type="EMBL" id="MBW7458139.1"/>
    </source>
</evidence>
<evidence type="ECO:0000313" key="8">
    <source>
        <dbReference type="Proteomes" id="UP001519887"/>
    </source>
</evidence>
<feature type="non-terminal residue" evidence="7">
    <location>
        <position position="214"/>
    </location>
</feature>
<feature type="domain" description="ABC-2 type transporter transmembrane" evidence="6">
    <location>
        <begin position="24"/>
        <end position="160"/>
    </location>
</feature>
<dbReference type="InterPro" id="IPR023908">
    <property type="entry name" value="xxxLxxG_rpt"/>
</dbReference>
<protein>
    <submittedName>
        <fullName evidence="7">YhgE/Pip family protein</fullName>
    </submittedName>
</protein>
<organism evidence="7 8">
    <name type="scientific">Paenibacillus sepulcri</name>
    <dbReference type="NCBI Taxonomy" id="359917"/>
    <lineage>
        <taxon>Bacteria</taxon>
        <taxon>Bacillati</taxon>
        <taxon>Bacillota</taxon>
        <taxon>Bacilli</taxon>
        <taxon>Bacillales</taxon>
        <taxon>Paenibacillaceae</taxon>
        <taxon>Paenibacillus</taxon>
    </lineage>
</organism>
<reference evidence="7 8" key="1">
    <citation type="submission" date="2021-07" db="EMBL/GenBank/DDBJ databases">
        <title>Paenibacillus radiodurans sp. nov., isolated from the southeastern edge of Tengger Desert.</title>
        <authorList>
            <person name="Zhang G."/>
        </authorList>
    </citation>
    <scope>NUCLEOTIDE SEQUENCE [LARGE SCALE GENOMIC DNA]</scope>
    <source>
        <strain evidence="7 8">CCM 7311</strain>
    </source>
</reference>
<dbReference type="NCBIfam" id="TIGR03061">
    <property type="entry name" value="pip_yhgE_Nterm"/>
    <property type="match status" value="1"/>
</dbReference>
<dbReference type="Gene3D" id="3.40.1710.10">
    <property type="entry name" value="abc type-2 transporter like domain"/>
    <property type="match status" value="1"/>
</dbReference>
<keyword evidence="8" id="KW-1185">Reference proteome</keyword>
<dbReference type="PANTHER" id="PTHR43077:SF5">
    <property type="entry name" value="PHAGE INFECTION PROTEIN"/>
    <property type="match status" value="1"/>
</dbReference>
<comment type="subcellular location">
    <subcellularLocation>
        <location evidence="1">Membrane</location>
        <topology evidence="1">Multi-pass membrane protein</topology>
    </subcellularLocation>
</comment>
<evidence type="ECO:0000256" key="5">
    <source>
        <dbReference type="SAM" id="Phobius"/>
    </source>
</evidence>
<dbReference type="InterPro" id="IPR051328">
    <property type="entry name" value="T7SS_ABC-Transporter"/>
</dbReference>
<evidence type="ECO:0000256" key="4">
    <source>
        <dbReference type="ARBA" id="ARBA00023136"/>
    </source>
</evidence>
<feature type="transmembrane region" description="Helical" evidence="5">
    <location>
        <begin position="21"/>
        <end position="44"/>
    </location>
</feature>
<dbReference type="InterPro" id="IPR017500">
    <property type="entry name" value="Phage_infect_YhgE_N"/>
</dbReference>
<name>A0ABS7CB62_9BACL</name>